<dbReference type="EMBL" id="CH479185">
    <property type="protein sequence ID" value="EDW38488.1"/>
    <property type="molecule type" value="Genomic_DNA"/>
</dbReference>
<feature type="compositionally biased region" description="Polar residues" evidence="1">
    <location>
        <begin position="179"/>
        <end position="202"/>
    </location>
</feature>
<dbReference type="PhylomeDB" id="B4GLR4"/>
<sequence length="338" mass="37571">MQFDQLPTFRALFTAIYIENPKLAPVEKLFHLNKKTSGEAHDIVAQAPLTNEGFASAWNALRERFQNKRLILKAQLKILFSLPQIRTESAAALKELHRAVHKCLTTLTHSEVSTDSVFADGVLVYLISAKLPKTTLELWEQSVTHKSEIPNWHAMDKFLAERYLSLEMTEDDHPGMETQAHSRASIRSSDNSRSNPFRSQGSPYPRSAHSFETTVNQTRSTWEYNGGCRIGGNRDCGSAPNAAARLQEQEPEHRQAQSYSQPPAAQPPGHEAQPEADHRLPDAIAKSRPTGLETIFELPVAEDDGPTSSHGVAFGECQRRVLALGTGEKKEPCRRSAA</sequence>
<accession>B4GLR4</accession>
<dbReference type="HOGENOM" id="CLU_822011_0_0_1"/>
<dbReference type="PANTHER" id="PTHR47331:SF1">
    <property type="entry name" value="GAG-LIKE PROTEIN"/>
    <property type="match status" value="1"/>
</dbReference>
<evidence type="ECO:0000313" key="3">
    <source>
        <dbReference type="Proteomes" id="UP000008744"/>
    </source>
</evidence>
<organism evidence="3">
    <name type="scientific">Drosophila persimilis</name>
    <name type="common">Fruit fly</name>
    <dbReference type="NCBI Taxonomy" id="7234"/>
    <lineage>
        <taxon>Eukaryota</taxon>
        <taxon>Metazoa</taxon>
        <taxon>Ecdysozoa</taxon>
        <taxon>Arthropoda</taxon>
        <taxon>Hexapoda</taxon>
        <taxon>Insecta</taxon>
        <taxon>Pterygota</taxon>
        <taxon>Neoptera</taxon>
        <taxon>Endopterygota</taxon>
        <taxon>Diptera</taxon>
        <taxon>Brachycera</taxon>
        <taxon>Muscomorpha</taxon>
        <taxon>Ephydroidea</taxon>
        <taxon>Drosophilidae</taxon>
        <taxon>Drosophila</taxon>
        <taxon>Sophophora</taxon>
    </lineage>
</organism>
<protein>
    <submittedName>
        <fullName evidence="2">GL11983</fullName>
    </submittedName>
</protein>
<feature type="region of interest" description="Disordered" evidence="1">
    <location>
        <begin position="239"/>
        <end position="276"/>
    </location>
</feature>
<dbReference type="Proteomes" id="UP000008744">
    <property type="component" value="Unassembled WGS sequence"/>
</dbReference>
<feature type="region of interest" description="Disordered" evidence="1">
    <location>
        <begin position="172"/>
        <end position="215"/>
    </location>
</feature>
<evidence type="ECO:0000313" key="2">
    <source>
        <dbReference type="EMBL" id="EDW38488.1"/>
    </source>
</evidence>
<keyword evidence="3" id="KW-1185">Reference proteome</keyword>
<proteinExistence type="predicted"/>
<reference evidence="2 3" key="1">
    <citation type="journal article" date="2007" name="Nature">
        <title>Evolution of genes and genomes on the Drosophila phylogeny.</title>
        <authorList>
            <consortium name="Drosophila 12 Genomes Consortium"/>
            <person name="Clark A.G."/>
            <person name="Eisen M.B."/>
            <person name="Smith D.R."/>
            <person name="Bergman C.M."/>
            <person name="Oliver B."/>
            <person name="Markow T.A."/>
            <person name="Kaufman T.C."/>
            <person name="Kellis M."/>
            <person name="Gelbart W."/>
            <person name="Iyer V.N."/>
            <person name="Pollard D.A."/>
            <person name="Sackton T.B."/>
            <person name="Larracuente A.M."/>
            <person name="Singh N.D."/>
            <person name="Abad J.P."/>
            <person name="Abt D.N."/>
            <person name="Adryan B."/>
            <person name="Aguade M."/>
            <person name="Akashi H."/>
            <person name="Anderson W.W."/>
            <person name="Aquadro C.F."/>
            <person name="Ardell D.H."/>
            <person name="Arguello R."/>
            <person name="Artieri C.G."/>
            <person name="Barbash D.A."/>
            <person name="Barker D."/>
            <person name="Barsanti P."/>
            <person name="Batterham P."/>
            <person name="Batzoglou S."/>
            <person name="Begun D."/>
            <person name="Bhutkar A."/>
            <person name="Blanco E."/>
            <person name="Bosak S.A."/>
            <person name="Bradley R.K."/>
            <person name="Brand A.D."/>
            <person name="Brent M.R."/>
            <person name="Brooks A.N."/>
            <person name="Brown R.H."/>
            <person name="Butlin R.K."/>
            <person name="Caggese C."/>
            <person name="Calvi B.R."/>
            <person name="Bernardo de Carvalho A."/>
            <person name="Caspi A."/>
            <person name="Castrezana S."/>
            <person name="Celniker S.E."/>
            <person name="Chang J.L."/>
            <person name="Chapple C."/>
            <person name="Chatterji S."/>
            <person name="Chinwalla A."/>
            <person name="Civetta A."/>
            <person name="Clifton S.W."/>
            <person name="Comeron J.M."/>
            <person name="Costello J.C."/>
            <person name="Coyne J.A."/>
            <person name="Daub J."/>
            <person name="David R.G."/>
            <person name="Delcher A.L."/>
            <person name="Delehaunty K."/>
            <person name="Do C.B."/>
            <person name="Ebling H."/>
            <person name="Edwards K."/>
            <person name="Eickbush T."/>
            <person name="Evans J.D."/>
            <person name="Filipski A."/>
            <person name="Findeiss S."/>
            <person name="Freyhult E."/>
            <person name="Fulton L."/>
            <person name="Fulton R."/>
            <person name="Garcia A.C."/>
            <person name="Gardiner A."/>
            <person name="Garfield D.A."/>
            <person name="Garvin B.E."/>
            <person name="Gibson G."/>
            <person name="Gilbert D."/>
            <person name="Gnerre S."/>
            <person name="Godfrey J."/>
            <person name="Good R."/>
            <person name="Gotea V."/>
            <person name="Gravely B."/>
            <person name="Greenberg A.J."/>
            <person name="Griffiths-Jones S."/>
            <person name="Gross S."/>
            <person name="Guigo R."/>
            <person name="Gustafson E.A."/>
            <person name="Haerty W."/>
            <person name="Hahn M.W."/>
            <person name="Halligan D.L."/>
            <person name="Halpern A.L."/>
            <person name="Halter G.M."/>
            <person name="Han M.V."/>
            <person name="Heger A."/>
            <person name="Hillier L."/>
            <person name="Hinrichs A.S."/>
            <person name="Holmes I."/>
            <person name="Hoskins R.A."/>
            <person name="Hubisz M.J."/>
            <person name="Hultmark D."/>
            <person name="Huntley M.A."/>
            <person name="Jaffe D.B."/>
            <person name="Jagadeeshan S."/>
            <person name="Jeck W.R."/>
            <person name="Johnson J."/>
            <person name="Jones C.D."/>
            <person name="Jordan W.C."/>
            <person name="Karpen G.H."/>
            <person name="Kataoka E."/>
            <person name="Keightley P.D."/>
            <person name="Kheradpour P."/>
            <person name="Kirkness E.F."/>
            <person name="Koerich L.B."/>
            <person name="Kristiansen K."/>
            <person name="Kudrna D."/>
            <person name="Kulathinal R.J."/>
            <person name="Kumar S."/>
            <person name="Kwok R."/>
            <person name="Lander E."/>
            <person name="Langley C.H."/>
            <person name="Lapoint R."/>
            <person name="Lazzaro B.P."/>
            <person name="Lee S.J."/>
            <person name="Levesque L."/>
            <person name="Li R."/>
            <person name="Lin C.F."/>
            <person name="Lin M.F."/>
            <person name="Lindblad-Toh K."/>
            <person name="Llopart A."/>
            <person name="Long M."/>
            <person name="Low L."/>
            <person name="Lozovsky E."/>
            <person name="Lu J."/>
            <person name="Luo M."/>
            <person name="Machado C.A."/>
            <person name="Makalowski W."/>
            <person name="Marzo M."/>
            <person name="Matsuda M."/>
            <person name="Matzkin L."/>
            <person name="McAllister B."/>
            <person name="McBride C.S."/>
            <person name="McKernan B."/>
            <person name="McKernan K."/>
            <person name="Mendez-Lago M."/>
            <person name="Minx P."/>
            <person name="Mollenhauer M.U."/>
            <person name="Montooth K."/>
            <person name="Mount S.M."/>
            <person name="Mu X."/>
            <person name="Myers E."/>
            <person name="Negre B."/>
            <person name="Newfeld S."/>
            <person name="Nielsen R."/>
            <person name="Noor M.A."/>
            <person name="O'Grady P."/>
            <person name="Pachter L."/>
            <person name="Papaceit M."/>
            <person name="Parisi M.J."/>
            <person name="Parisi M."/>
            <person name="Parts L."/>
            <person name="Pedersen J.S."/>
            <person name="Pesole G."/>
            <person name="Phillippy A.M."/>
            <person name="Ponting C.P."/>
            <person name="Pop M."/>
            <person name="Porcelli D."/>
            <person name="Powell J.R."/>
            <person name="Prohaska S."/>
            <person name="Pruitt K."/>
            <person name="Puig M."/>
            <person name="Quesneville H."/>
            <person name="Ram K.R."/>
            <person name="Rand D."/>
            <person name="Rasmussen M.D."/>
            <person name="Reed L.K."/>
            <person name="Reenan R."/>
            <person name="Reily A."/>
            <person name="Remington K.A."/>
            <person name="Rieger T.T."/>
            <person name="Ritchie M.G."/>
            <person name="Robin C."/>
            <person name="Rogers Y.H."/>
            <person name="Rohde C."/>
            <person name="Rozas J."/>
            <person name="Rubenfield M.J."/>
            <person name="Ruiz A."/>
            <person name="Russo S."/>
            <person name="Salzberg S.L."/>
            <person name="Sanchez-Gracia A."/>
            <person name="Saranga D.J."/>
            <person name="Sato H."/>
            <person name="Schaeffer S.W."/>
            <person name="Schatz M.C."/>
            <person name="Schlenke T."/>
            <person name="Schwartz R."/>
            <person name="Segarra C."/>
            <person name="Singh R.S."/>
            <person name="Sirot L."/>
            <person name="Sirota M."/>
            <person name="Sisneros N.B."/>
            <person name="Smith C.D."/>
            <person name="Smith T.F."/>
            <person name="Spieth J."/>
            <person name="Stage D.E."/>
            <person name="Stark A."/>
            <person name="Stephan W."/>
            <person name="Strausberg R.L."/>
            <person name="Strempel S."/>
            <person name="Sturgill D."/>
            <person name="Sutton G."/>
            <person name="Sutton G.G."/>
            <person name="Tao W."/>
            <person name="Teichmann S."/>
            <person name="Tobari Y.N."/>
            <person name="Tomimura Y."/>
            <person name="Tsolas J.M."/>
            <person name="Valente V.L."/>
            <person name="Venter E."/>
            <person name="Venter J.C."/>
            <person name="Vicario S."/>
            <person name="Vieira F.G."/>
            <person name="Vilella A.J."/>
            <person name="Villasante A."/>
            <person name="Walenz B."/>
            <person name="Wang J."/>
            <person name="Wasserman M."/>
            <person name="Watts T."/>
            <person name="Wilson D."/>
            <person name="Wilson R.K."/>
            <person name="Wing R.A."/>
            <person name="Wolfner M.F."/>
            <person name="Wong A."/>
            <person name="Wong G.K."/>
            <person name="Wu C.I."/>
            <person name="Wu G."/>
            <person name="Yamamoto D."/>
            <person name="Yang H.P."/>
            <person name="Yang S.P."/>
            <person name="Yorke J.A."/>
            <person name="Yoshida K."/>
            <person name="Zdobnov E."/>
            <person name="Zhang P."/>
            <person name="Zhang Y."/>
            <person name="Zimin A.V."/>
            <person name="Baldwin J."/>
            <person name="Abdouelleil A."/>
            <person name="Abdulkadir J."/>
            <person name="Abebe A."/>
            <person name="Abera B."/>
            <person name="Abreu J."/>
            <person name="Acer S.C."/>
            <person name="Aftuck L."/>
            <person name="Alexander A."/>
            <person name="An P."/>
            <person name="Anderson E."/>
            <person name="Anderson S."/>
            <person name="Arachi H."/>
            <person name="Azer M."/>
            <person name="Bachantsang P."/>
            <person name="Barry A."/>
            <person name="Bayul T."/>
            <person name="Berlin A."/>
            <person name="Bessette D."/>
            <person name="Bloom T."/>
            <person name="Blye J."/>
            <person name="Boguslavskiy L."/>
            <person name="Bonnet C."/>
            <person name="Boukhgalter B."/>
            <person name="Bourzgui I."/>
            <person name="Brown A."/>
            <person name="Cahill P."/>
            <person name="Channer S."/>
            <person name="Cheshatsang Y."/>
            <person name="Chuda L."/>
            <person name="Citroen M."/>
            <person name="Collymore A."/>
            <person name="Cooke P."/>
            <person name="Costello M."/>
            <person name="D'Aco K."/>
            <person name="Daza R."/>
            <person name="De Haan G."/>
            <person name="DeGray S."/>
            <person name="DeMaso C."/>
            <person name="Dhargay N."/>
            <person name="Dooley K."/>
            <person name="Dooley E."/>
            <person name="Doricent M."/>
            <person name="Dorje P."/>
            <person name="Dorjee K."/>
            <person name="Dupes A."/>
            <person name="Elong R."/>
            <person name="Falk J."/>
            <person name="Farina A."/>
            <person name="Faro S."/>
            <person name="Ferguson D."/>
            <person name="Fisher S."/>
            <person name="Foley C.D."/>
            <person name="Franke A."/>
            <person name="Friedrich D."/>
            <person name="Gadbois L."/>
            <person name="Gearin G."/>
            <person name="Gearin C.R."/>
            <person name="Giannoukos G."/>
            <person name="Goode T."/>
            <person name="Graham J."/>
            <person name="Grandbois E."/>
            <person name="Grewal S."/>
            <person name="Gyaltsen K."/>
            <person name="Hafez N."/>
            <person name="Hagos B."/>
            <person name="Hall J."/>
            <person name="Henson C."/>
            <person name="Hollinger A."/>
            <person name="Honan T."/>
            <person name="Huard M.D."/>
            <person name="Hughes L."/>
            <person name="Hurhula B."/>
            <person name="Husby M.E."/>
            <person name="Kamat A."/>
            <person name="Kanga B."/>
            <person name="Kashin S."/>
            <person name="Khazanovich D."/>
            <person name="Kisner P."/>
            <person name="Lance K."/>
            <person name="Lara M."/>
            <person name="Lee W."/>
            <person name="Lennon N."/>
            <person name="Letendre F."/>
            <person name="LeVine R."/>
            <person name="Lipovsky A."/>
            <person name="Liu X."/>
            <person name="Liu J."/>
            <person name="Liu S."/>
            <person name="Lokyitsang T."/>
            <person name="Lokyitsang Y."/>
            <person name="Lubonja R."/>
            <person name="Lui A."/>
            <person name="MacDonald P."/>
            <person name="Magnisalis V."/>
            <person name="Maru K."/>
            <person name="Matthews C."/>
            <person name="McCusker W."/>
            <person name="McDonough S."/>
            <person name="Mehta T."/>
            <person name="Meldrim J."/>
            <person name="Meneus L."/>
            <person name="Mihai O."/>
            <person name="Mihalev A."/>
            <person name="Mihova T."/>
            <person name="Mittelman R."/>
            <person name="Mlenga V."/>
            <person name="Montmayeur A."/>
            <person name="Mulrain L."/>
            <person name="Navidi A."/>
            <person name="Naylor J."/>
            <person name="Negash T."/>
            <person name="Nguyen T."/>
            <person name="Nguyen N."/>
            <person name="Nicol R."/>
            <person name="Norbu C."/>
            <person name="Norbu N."/>
            <person name="Novod N."/>
            <person name="O'Neill B."/>
            <person name="Osman S."/>
            <person name="Markiewicz E."/>
            <person name="Oyono O.L."/>
            <person name="Patti C."/>
            <person name="Phunkhang P."/>
            <person name="Pierre F."/>
            <person name="Priest M."/>
            <person name="Raghuraman S."/>
            <person name="Rege F."/>
            <person name="Reyes R."/>
            <person name="Rise C."/>
            <person name="Rogov P."/>
            <person name="Ross K."/>
            <person name="Ryan E."/>
            <person name="Settipalli S."/>
            <person name="Shea T."/>
            <person name="Sherpa N."/>
            <person name="Shi L."/>
            <person name="Shih D."/>
            <person name="Sparrow T."/>
            <person name="Spaulding J."/>
            <person name="Stalker J."/>
            <person name="Stange-Thomann N."/>
            <person name="Stavropoulos S."/>
            <person name="Stone C."/>
            <person name="Strader C."/>
            <person name="Tesfaye S."/>
            <person name="Thomson T."/>
            <person name="Thoulutsang Y."/>
            <person name="Thoulutsang D."/>
            <person name="Topham K."/>
            <person name="Topping I."/>
            <person name="Tsamla T."/>
            <person name="Vassiliev H."/>
            <person name="Vo A."/>
            <person name="Wangchuk T."/>
            <person name="Wangdi T."/>
            <person name="Weiand M."/>
            <person name="Wilkinson J."/>
            <person name="Wilson A."/>
            <person name="Yadav S."/>
            <person name="Young G."/>
            <person name="Yu Q."/>
            <person name="Zembek L."/>
            <person name="Zhong D."/>
            <person name="Zimmer A."/>
            <person name="Zwirko Z."/>
            <person name="Jaffe D.B."/>
            <person name="Alvarez P."/>
            <person name="Brockman W."/>
            <person name="Butler J."/>
            <person name="Chin C."/>
            <person name="Gnerre S."/>
            <person name="Grabherr M."/>
            <person name="Kleber M."/>
            <person name="Mauceli E."/>
            <person name="MacCallum I."/>
        </authorList>
    </citation>
    <scope>NUCLEOTIDE SEQUENCE [LARGE SCALE GENOMIC DNA]</scope>
    <source>
        <strain evidence="3">MSH-3 / Tucson 14011-0111.49</strain>
    </source>
</reference>
<gene>
    <name evidence="2" type="primary">Dper\GL11983</name>
    <name evidence="2" type="ORF">Dper_GL11983</name>
</gene>
<dbReference type="Pfam" id="PF03564">
    <property type="entry name" value="DUF1759"/>
    <property type="match status" value="1"/>
</dbReference>
<dbReference type="PANTHER" id="PTHR47331">
    <property type="entry name" value="PHD-TYPE DOMAIN-CONTAINING PROTEIN"/>
    <property type="match status" value="1"/>
</dbReference>
<evidence type="ECO:0000256" key="1">
    <source>
        <dbReference type="SAM" id="MobiDB-lite"/>
    </source>
</evidence>
<dbReference type="AlphaFoldDB" id="B4GLR4"/>
<dbReference type="OMA" id="DHPGMET"/>
<name>B4GLR4_DROPE</name>
<dbReference type="InterPro" id="IPR005312">
    <property type="entry name" value="DUF1759"/>
</dbReference>